<dbReference type="Pfam" id="PF07883">
    <property type="entry name" value="Cupin_2"/>
    <property type="match status" value="1"/>
</dbReference>
<dbReference type="InterPro" id="IPR013096">
    <property type="entry name" value="Cupin_2"/>
</dbReference>
<dbReference type="SUPFAM" id="SSF51182">
    <property type="entry name" value="RmlC-like cupins"/>
    <property type="match status" value="1"/>
</dbReference>
<dbReference type="RefSeq" id="WP_074214962.1">
    <property type="nucleotide sequence ID" value="NZ_FSRG01000003.1"/>
</dbReference>
<evidence type="ECO:0000259" key="1">
    <source>
        <dbReference type="Pfam" id="PF07883"/>
    </source>
</evidence>
<organism evidence="2 3">
    <name type="scientific">Halodesulfovibrio marinisediminis DSM 17456</name>
    <dbReference type="NCBI Taxonomy" id="1121457"/>
    <lineage>
        <taxon>Bacteria</taxon>
        <taxon>Pseudomonadati</taxon>
        <taxon>Thermodesulfobacteriota</taxon>
        <taxon>Desulfovibrionia</taxon>
        <taxon>Desulfovibrionales</taxon>
        <taxon>Desulfovibrionaceae</taxon>
        <taxon>Halodesulfovibrio</taxon>
    </lineage>
</organism>
<accession>A0A1N6DE69</accession>
<dbReference type="STRING" id="1121457.SAMN02745161_0047"/>
<dbReference type="Proteomes" id="UP000184694">
    <property type="component" value="Unassembled WGS sequence"/>
</dbReference>
<evidence type="ECO:0000313" key="2">
    <source>
        <dbReference type="EMBL" id="SIN68963.1"/>
    </source>
</evidence>
<evidence type="ECO:0000313" key="3">
    <source>
        <dbReference type="Proteomes" id="UP000184694"/>
    </source>
</evidence>
<sequence>MRKNRIPESRSFTPDRMHVQLVHESENVKVMNFNLKAGQEMPVHSHNIDGELVMVVLSGEGELLGESGVLDSIAAGDVLICEIKVPHGVRASKDMSLVVTIAPPI</sequence>
<gene>
    <name evidence="2" type="ORF">SAMN02745161_0047</name>
</gene>
<dbReference type="OrthoDB" id="9796319at2"/>
<name>A0A1N6DE69_9BACT</name>
<dbReference type="AlphaFoldDB" id="A0A1N6DE69"/>
<dbReference type="InterPro" id="IPR014710">
    <property type="entry name" value="RmlC-like_jellyroll"/>
</dbReference>
<proteinExistence type="predicted"/>
<dbReference type="InterPro" id="IPR011051">
    <property type="entry name" value="RmlC_Cupin_sf"/>
</dbReference>
<protein>
    <recommendedName>
        <fullName evidence="1">Cupin type-2 domain-containing protein</fullName>
    </recommendedName>
</protein>
<reference evidence="3" key="1">
    <citation type="submission" date="2016-11" db="EMBL/GenBank/DDBJ databases">
        <authorList>
            <person name="Varghese N."/>
            <person name="Submissions S."/>
        </authorList>
    </citation>
    <scope>NUCLEOTIDE SEQUENCE [LARGE SCALE GENOMIC DNA]</scope>
    <source>
        <strain evidence="3">DSM 17456</strain>
    </source>
</reference>
<dbReference type="Gene3D" id="2.60.120.10">
    <property type="entry name" value="Jelly Rolls"/>
    <property type="match status" value="1"/>
</dbReference>
<keyword evidence="3" id="KW-1185">Reference proteome</keyword>
<dbReference type="EMBL" id="FSRG01000003">
    <property type="protein sequence ID" value="SIN68963.1"/>
    <property type="molecule type" value="Genomic_DNA"/>
</dbReference>
<feature type="domain" description="Cupin type-2" evidence="1">
    <location>
        <begin position="33"/>
        <end position="99"/>
    </location>
</feature>